<accession>A0A1H6F144</accession>
<evidence type="ECO:0000256" key="1">
    <source>
        <dbReference type="ARBA" id="ARBA00022833"/>
    </source>
</evidence>
<dbReference type="AlphaFoldDB" id="A0A1H6F144"/>
<dbReference type="GO" id="GO:0016137">
    <property type="term" value="P:glycoside metabolic process"/>
    <property type="evidence" value="ECO:0007669"/>
    <property type="project" value="UniProtKB-ARBA"/>
</dbReference>
<gene>
    <name evidence="2" type="ORF">SAMN05444920_13118</name>
</gene>
<organism evidence="2 3">
    <name type="scientific">Nonomuraea solani</name>
    <dbReference type="NCBI Taxonomy" id="1144553"/>
    <lineage>
        <taxon>Bacteria</taxon>
        <taxon>Bacillati</taxon>
        <taxon>Actinomycetota</taxon>
        <taxon>Actinomycetes</taxon>
        <taxon>Streptosporangiales</taxon>
        <taxon>Streptosporangiaceae</taxon>
        <taxon>Nonomuraea</taxon>
    </lineage>
</organism>
<protein>
    <submittedName>
        <fullName evidence="2">N-acetylglucosaminyl deacetylase, LmbE family</fullName>
    </submittedName>
</protein>
<proteinExistence type="predicted"/>
<dbReference type="Gene3D" id="3.40.50.10320">
    <property type="entry name" value="LmbE-like"/>
    <property type="match status" value="1"/>
</dbReference>
<evidence type="ECO:0000313" key="3">
    <source>
        <dbReference type="Proteomes" id="UP000236732"/>
    </source>
</evidence>
<evidence type="ECO:0000313" key="2">
    <source>
        <dbReference type="EMBL" id="SEH02906.1"/>
    </source>
</evidence>
<dbReference type="EMBL" id="FNVT01000031">
    <property type="protein sequence ID" value="SEH02906.1"/>
    <property type="molecule type" value="Genomic_DNA"/>
</dbReference>
<dbReference type="Proteomes" id="UP000236732">
    <property type="component" value="Unassembled WGS sequence"/>
</dbReference>
<dbReference type="Pfam" id="PF02585">
    <property type="entry name" value="PIG-L"/>
    <property type="match status" value="1"/>
</dbReference>
<name>A0A1H6F144_9ACTN</name>
<reference evidence="2 3" key="1">
    <citation type="submission" date="2016-10" db="EMBL/GenBank/DDBJ databases">
        <authorList>
            <person name="de Groot N.N."/>
        </authorList>
    </citation>
    <scope>NUCLEOTIDE SEQUENCE [LARGE SCALE GENOMIC DNA]</scope>
    <source>
        <strain evidence="2 3">CGMCC 4.7037</strain>
    </source>
</reference>
<dbReference type="SUPFAM" id="SSF102588">
    <property type="entry name" value="LmbE-like"/>
    <property type="match status" value="1"/>
</dbReference>
<dbReference type="InterPro" id="IPR003737">
    <property type="entry name" value="GlcNAc_PI_deacetylase-related"/>
</dbReference>
<keyword evidence="1" id="KW-0862">Zinc</keyword>
<sequence>MRRFDRVLVISPHADDEVLGCGGLIAAQVGAGAEVHVLYLAVDGMRHYGLDGATTYQQRLEEIEAVRDTLGFSYEIAYGDMELTERLDTLPRRELVDLFERALNERRPNLLLLPSFADYDQDHLAVFGAGFAAARPIAPQFGKWLVPTVLLYEMSKIQWAAEPMPRSTAYCDISVHLDRKLEALRGYKSQHRPSPHIRSEESVTALATLRGAEIGVAHAEAFAVLREVL</sequence>
<keyword evidence="3" id="KW-1185">Reference proteome</keyword>
<dbReference type="InterPro" id="IPR024078">
    <property type="entry name" value="LmbE-like_dom_sf"/>
</dbReference>